<gene>
    <name evidence="2" type="ORF">Kpho01_60790</name>
</gene>
<name>A0A9W6PNJ6_9ACTN</name>
<comment type="caution">
    <text evidence="2">The sequence shown here is derived from an EMBL/GenBank/DDBJ whole genome shotgun (WGS) entry which is preliminary data.</text>
</comment>
<evidence type="ECO:0000313" key="2">
    <source>
        <dbReference type="EMBL" id="GLW58068.1"/>
    </source>
</evidence>
<feature type="region of interest" description="Disordered" evidence="1">
    <location>
        <begin position="350"/>
        <end position="394"/>
    </location>
</feature>
<accession>A0A9W6PNJ6</accession>
<feature type="compositionally biased region" description="Basic and acidic residues" evidence="1">
    <location>
        <begin position="368"/>
        <end position="380"/>
    </location>
</feature>
<proteinExistence type="predicted"/>
<dbReference type="Proteomes" id="UP001165143">
    <property type="component" value="Unassembled WGS sequence"/>
</dbReference>
<evidence type="ECO:0000313" key="3">
    <source>
        <dbReference type="Proteomes" id="UP001165143"/>
    </source>
</evidence>
<dbReference type="RefSeq" id="WP_033252414.1">
    <property type="nucleotide sequence ID" value="NZ_BSRX01000046.1"/>
</dbReference>
<dbReference type="EMBL" id="BSRX01000046">
    <property type="protein sequence ID" value="GLW58068.1"/>
    <property type="molecule type" value="Genomic_DNA"/>
</dbReference>
<dbReference type="OrthoDB" id="3504852at2"/>
<dbReference type="AlphaFoldDB" id="A0A9W6PNJ6"/>
<organism evidence="2 3">
    <name type="scientific">Kitasatospora phosalacinea</name>
    <dbReference type="NCBI Taxonomy" id="2065"/>
    <lineage>
        <taxon>Bacteria</taxon>
        <taxon>Bacillati</taxon>
        <taxon>Actinomycetota</taxon>
        <taxon>Actinomycetes</taxon>
        <taxon>Kitasatosporales</taxon>
        <taxon>Streptomycetaceae</taxon>
        <taxon>Kitasatospora</taxon>
    </lineage>
</organism>
<evidence type="ECO:0000256" key="1">
    <source>
        <dbReference type="SAM" id="MobiDB-lite"/>
    </source>
</evidence>
<reference evidence="2" key="1">
    <citation type="submission" date="2023-02" db="EMBL/GenBank/DDBJ databases">
        <title>Kitasatospora phosalacinea NBRC 14362.</title>
        <authorList>
            <person name="Ichikawa N."/>
            <person name="Sato H."/>
            <person name="Tonouchi N."/>
        </authorList>
    </citation>
    <scope>NUCLEOTIDE SEQUENCE</scope>
    <source>
        <strain evidence="2">NBRC 14362</strain>
    </source>
</reference>
<protein>
    <submittedName>
        <fullName evidence="2">Uncharacterized protein</fullName>
    </submittedName>
</protein>
<sequence>MHPTGPTAQRFPLVPRIRPACLLLNARVGRLTELADTAARQNDAGLASTVLNQAALLASDLDLPADARALCHRHATLHLTRGPLTSAGAIRGLEPLVNLARLHLRAGRHRHGHQLLLDLYRAVTTATETTLDGITVPARLTATDQQRNEARQWLWRVVLADGTRALTAAGRWQDALHHLKEHRGIGRRLLDGRQTAVLAAATTGDHPAALALLHDTEPGAPWEDAVTAALTALCRPGDQHAADHAADLWTDLEPGDGLAVFTTRLALTVLDTMPSGASVARNLVRSIISRTNETGDGYALRDLLAHPGARAALDAEQATALEQALAACALGSRSMPEKVRRQLDTAVDGAAGVLENAPFDPGTPGSDPLERRPSDARPSDPRALPSSTEHALEY</sequence>
<feature type="compositionally biased region" description="Polar residues" evidence="1">
    <location>
        <begin position="385"/>
        <end position="394"/>
    </location>
</feature>